<comment type="similarity">
    <text evidence="1">Belongs to the glycosyl hydrolase 2 family.</text>
</comment>
<dbReference type="InterPro" id="IPR051913">
    <property type="entry name" value="GH2_Domain-Containing"/>
</dbReference>
<evidence type="ECO:0000259" key="5">
    <source>
        <dbReference type="Pfam" id="PF00703"/>
    </source>
</evidence>
<accession>A0A7G9QAZ4</accession>
<name>A0A7G9QAZ4_9SPHI</name>
<keyword evidence="3" id="KW-0326">Glycosidase</keyword>
<feature type="domain" description="Beta-mannosidase-like galactose-binding" evidence="9">
    <location>
        <begin position="81"/>
        <end position="166"/>
    </location>
</feature>
<dbReference type="InterPro" id="IPR054593">
    <property type="entry name" value="Beta-mannosidase-like_N2"/>
</dbReference>
<dbReference type="SUPFAM" id="SSF49303">
    <property type="entry name" value="beta-Galactosidase/glucuronidase domain"/>
    <property type="match status" value="1"/>
</dbReference>
<feature type="domain" description="DUF4982" evidence="7">
    <location>
        <begin position="620"/>
        <end position="678"/>
    </location>
</feature>
<evidence type="ECO:0000313" key="10">
    <source>
        <dbReference type="EMBL" id="QNN40519.1"/>
    </source>
</evidence>
<dbReference type="Gene3D" id="2.60.40.10">
    <property type="entry name" value="Immunoglobulins"/>
    <property type="match status" value="3"/>
</dbReference>
<dbReference type="Gene3D" id="3.20.20.80">
    <property type="entry name" value="Glycosidases"/>
    <property type="match status" value="1"/>
</dbReference>
<organism evidence="10 11">
    <name type="scientific">Pedobacter roseus</name>
    <dbReference type="NCBI Taxonomy" id="336820"/>
    <lineage>
        <taxon>Bacteria</taxon>
        <taxon>Pseudomonadati</taxon>
        <taxon>Bacteroidota</taxon>
        <taxon>Sphingobacteriia</taxon>
        <taxon>Sphingobacteriales</taxon>
        <taxon>Sphingobacteriaceae</taxon>
        <taxon>Pedobacter</taxon>
    </lineage>
</organism>
<dbReference type="InterPro" id="IPR040605">
    <property type="entry name" value="Glyco_hydro2_dom5"/>
</dbReference>
<feature type="signal peptide" evidence="4">
    <location>
        <begin position="1"/>
        <end position="19"/>
    </location>
</feature>
<dbReference type="Pfam" id="PF00703">
    <property type="entry name" value="Glyco_hydro_2"/>
    <property type="match status" value="1"/>
</dbReference>
<dbReference type="PANTHER" id="PTHR42732:SF1">
    <property type="entry name" value="BETA-MANNOSIDASE"/>
    <property type="match status" value="1"/>
</dbReference>
<dbReference type="AlphaFoldDB" id="A0A7G9QAZ4"/>
<dbReference type="KEGG" id="proe:H9L23_15350"/>
<evidence type="ECO:0000259" key="8">
    <source>
        <dbReference type="Pfam" id="PF18565"/>
    </source>
</evidence>
<reference evidence="10 11" key="1">
    <citation type="submission" date="2020-08" db="EMBL/GenBank/DDBJ databases">
        <title>Genome sequence of Pedobacter roseus KACC 11594T.</title>
        <authorList>
            <person name="Hyun D.-W."/>
            <person name="Bae J.-W."/>
        </authorList>
    </citation>
    <scope>NUCLEOTIDE SEQUENCE [LARGE SCALE GENOMIC DNA]</scope>
    <source>
        <strain evidence="10 11">KACC 11594</strain>
    </source>
</reference>
<feature type="chain" id="PRO_5029000965" evidence="4">
    <location>
        <begin position="20"/>
        <end position="984"/>
    </location>
</feature>
<evidence type="ECO:0000256" key="1">
    <source>
        <dbReference type="ARBA" id="ARBA00007401"/>
    </source>
</evidence>
<evidence type="ECO:0000256" key="4">
    <source>
        <dbReference type="SAM" id="SignalP"/>
    </source>
</evidence>
<feature type="domain" description="Glycoside hydrolase family 2" evidence="8">
    <location>
        <begin position="700"/>
        <end position="793"/>
    </location>
</feature>
<feature type="domain" description="Glycoside hydrolase family 2 catalytic" evidence="6">
    <location>
        <begin position="314"/>
        <end position="450"/>
    </location>
</feature>
<dbReference type="InterPro" id="IPR017853">
    <property type="entry name" value="GH"/>
</dbReference>
<keyword evidence="11" id="KW-1185">Reference proteome</keyword>
<dbReference type="GO" id="GO:0005975">
    <property type="term" value="P:carbohydrate metabolic process"/>
    <property type="evidence" value="ECO:0007669"/>
    <property type="project" value="InterPro"/>
</dbReference>
<dbReference type="Pfam" id="PF02836">
    <property type="entry name" value="Glyco_hydro_2_C"/>
    <property type="match status" value="1"/>
</dbReference>
<dbReference type="InterPro" id="IPR036156">
    <property type="entry name" value="Beta-gal/glucu_dom_sf"/>
</dbReference>
<proteinExistence type="inferred from homology"/>
<gene>
    <name evidence="10" type="ORF">H9L23_15350</name>
</gene>
<keyword evidence="2" id="KW-0378">Hydrolase</keyword>
<evidence type="ECO:0000256" key="2">
    <source>
        <dbReference type="ARBA" id="ARBA00022801"/>
    </source>
</evidence>
<dbReference type="RefSeq" id="WP_187591241.1">
    <property type="nucleotide sequence ID" value="NZ_CP060723.1"/>
</dbReference>
<dbReference type="SUPFAM" id="SSF51445">
    <property type="entry name" value="(Trans)glycosidases"/>
    <property type="match status" value="1"/>
</dbReference>
<dbReference type="InterPro" id="IPR006102">
    <property type="entry name" value="Ig-like_GH2"/>
</dbReference>
<dbReference type="Pfam" id="PF22666">
    <property type="entry name" value="Glyco_hydro_2_N2"/>
    <property type="match status" value="1"/>
</dbReference>
<dbReference type="Proteomes" id="UP000515806">
    <property type="component" value="Chromosome"/>
</dbReference>
<dbReference type="SUPFAM" id="SSF49785">
    <property type="entry name" value="Galactose-binding domain-like"/>
    <property type="match status" value="2"/>
</dbReference>
<evidence type="ECO:0000259" key="9">
    <source>
        <dbReference type="Pfam" id="PF22666"/>
    </source>
</evidence>
<dbReference type="EMBL" id="CP060723">
    <property type="protein sequence ID" value="QNN40519.1"/>
    <property type="molecule type" value="Genomic_DNA"/>
</dbReference>
<dbReference type="InterPro" id="IPR006103">
    <property type="entry name" value="Glyco_hydro_2_cat"/>
</dbReference>
<evidence type="ECO:0000259" key="6">
    <source>
        <dbReference type="Pfam" id="PF02836"/>
    </source>
</evidence>
<dbReference type="Gene3D" id="2.60.120.260">
    <property type="entry name" value="Galactose-binding domain-like"/>
    <property type="match status" value="2"/>
</dbReference>
<evidence type="ECO:0000256" key="3">
    <source>
        <dbReference type="ARBA" id="ARBA00023295"/>
    </source>
</evidence>
<sequence length="984" mass="109800">MKPKILISFLLLIPFLGWAQHPDLRKTYNFNPGWKLYVGNVTHAEAVDFDDNSWKSITLPHAWNEDEAFKKSIDSLSTGIVWYRKRFTVPDAKDKKVFLEFEGIRQAGEFYLNGKFIGRHENGVMAFGFDIGNLIHTDKENILAVKIDNAWNYKEKETNSGYQWNDKNFNANYGGISKNVRLHVTGKTYQTLPLYSILKTTGNYIYAKDFKIKEKSAVVVSESQVKNESGQTKSLVYEVEIKDADGKSIKVFSAPAQVINPGETLVLTAEALVNNLNFWSWGYGYLYSIHTRLKENGTIIDELTTKTGFRKTAFKNGMAYLNDRVLMMKGYAQRSSNEWPAIGLSVPPWLSDYSNRLMVESNANLVRWMHITPWKQDVESCDRVGLIQAMPAGDSEKDVTGTRWDQRKAVMTDAIIYNRNNPSILFYECGNESISAAHIQEMKEIRNLYDPFGGRAIGSREMLDIPEAEYGGEMLYINKSAGKPLWSMEYSRDEALRKYWDEFSPPYHKNGAGPLYKGADASDYNRNQDSQAIEDVIRWNEYYEARPGTGTRVSSGGVNIIFSDSNTHYRGEENYRRSGEVDAMRIPKDAFFAHQVMWDGWVDVKKTGLHIVGHWNYKPGTRKNIYVIATGDKVELYLNNKSLGYGEKSDGFLFSFKNADFKPGVLKAVSYSTKGTKLAEKQLQTAGEPVSLKLTAIKNPTGFKADGADVALVQVEVVDRLGNRCPTALNLINFEIDGPAEWRGGLAQGPDNYILAKKLPVEGGVNRVLIRSTTTAGTINLKAFSDGLKPASIAVETLPVKVQNGLAMQLPAYGLAPNLDKGPTPSSPSYVDTRKSVKIITAEAGANQDKANLSFDDNELSDWVNDGKIASAWIKYHLEKESTVSAVSLKLNGFRTKIYPIQILVDGVTVFKGNTKTSLGYFVAEFKPVKGKTVTIQLLGSGTSGQEAIGLEVNGKKLDDGIERAETKLKGALSIIEAEVYTKP</sequence>
<dbReference type="InterPro" id="IPR008979">
    <property type="entry name" value="Galactose-bd-like_sf"/>
</dbReference>
<dbReference type="GO" id="GO:0004553">
    <property type="term" value="F:hydrolase activity, hydrolyzing O-glycosyl compounds"/>
    <property type="evidence" value="ECO:0007669"/>
    <property type="project" value="InterPro"/>
</dbReference>
<evidence type="ECO:0000313" key="11">
    <source>
        <dbReference type="Proteomes" id="UP000515806"/>
    </source>
</evidence>
<feature type="domain" description="Glycoside hydrolase family 2 immunoglobulin-like beta-sandwich" evidence="5">
    <location>
        <begin position="214"/>
        <end position="310"/>
    </location>
</feature>
<evidence type="ECO:0000259" key="7">
    <source>
        <dbReference type="Pfam" id="PF16355"/>
    </source>
</evidence>
<keyword evidence="4" id="KW-0732">Signal</keyword>
<dbReference type="InterPro" id="IPR013783">
    <property type="entry name" value="Ig-like_fold"/>
</dbReference>
<dbReference type="PANTHER" id="PTHR42732">
    <property type="entry name" value="BETA-GALACTOSIDASE"/>
    <property type="match status" value="1"/>
</dbReference>
<protein>
    <submittedName>
        <fullName evidence="10">DUF4982 domain-containing protein</fullName>
    </submittedName>
</protein>
<dbReference type="Pfam" id="PF16355">
    <property type="entry name" value="DUF4982"/>
    <property type="match status" value="1"/>
</dbReference>
<dbReference type="InterPro" id="IPR032311">
    <property type="entry name" value="DUF4982"/>
</dbReference>
<dbReference type="Pfam" id="PF18565">
    <property type="entry name" value="Glyco_hydro2_C5"/>
    <property type="match status" value="1"/>
</dbReference>